<dbReference type="VEuPathDB" id="FungiDB:H257_02558"/>
<dbReference type="AlphaFoldDB" id="W4H4M4"/>
<dbReference type="GeneID" id="20804554"/>
<accession>W4H4M4</accession>
<dbReference type="EMBL" id="KI913117">
    <property type="protein sequence ID" value="ETV86073.1"/>
    <property type="molecule type" value="Genomic_DNA"/>
</dbReference>
<sequence>MPRCVCSMPSSLFCSGGAKANLDRRCSRTGSSGGCDSTVPKVLRPLSVVPLTRRGDLVVQYLQFVEHGAPQSFLMICILVPRGGVRSQRVAPTLPCPCCRSSGTTS</sequence>
<reference evidence="1" key="1">
    <citation type="submission" date="2013-12" db="EMBL/GenBank/DDBJ databases">
        <title>The Genome Sequence of Aphanomyces astaci APO3.</title>
        <authorList>
            <consortium name="The Broad Institute Genomics Platform"/>
            <person name="Russ C."/>
            <person name="Tyler B."/>
            <person name="van West P."/>
            <person name="Dieguez-Uribeondo J."/>
            <person name="Young S.K."/>
            <person name="Zeng Q."/>
            <person name="Gargeya S."/>
            <person name="Fitzgerald M."/>
            <person name="Abouelleil A."/>
            <person name="Alvarado L."/>
            <person name="Chapman S.B."/>
            <person name="Gainer-Dewar J."/>
            <person name="Goldberg J."/>
            <person name="Griggs A."/>
            <person name="Gujja S."/>
            <person name="Hansen M."/>
            <person name="Howarth C."/>
            <person name="Imamovic A."/>
            <person name="Ireland A."/>
            <person name="Larimer J."/>
            <person name="McCowan C."/>
            <person name="Murphy C."/>
            <person name="Pearson M."/>
            <person name="Poon T.W."/>
            <person name="Priest M."/>
            <person name="Roberts A."/>
            <person name="Saif S."/>
            <person name="Shea T."/>
            <person name="Sykes S."/>
            <person name="Wortman J."/>
            <person name="Nusbaum C."/>
            <person name="Birren B."/>
        </authorList>
    </citation>
    <scope>NUCLEOTIDE SEQUENCE [LARGE SCALE GENOMIC DNA]</scope>
    <source>
        <strain evidence="1">APO3</strain>
    </source>
</reference>
<protein>
    <submittedName>
        <fullName evidence="1">Uncharacterized protein</fullName>
    </submittedName>
</protein>
<proteinExistence type="predicted"/>
<organism evidence="1">
    <name type="scientific">Aphanomyces astaci</name>
    <name type="common">Crayfish plague agent</name>
    <dbReference type="NCBI Taxonomy" id="112090"/>
    <lineage>
        <taxon>Eukaryota</taxon>
        <taxon>Sar</taxon>
        <taxon>Stramenopiles</taxon>
        <taxon>Oomycota</taxon>
        <taxon>Saprolegniomycetes</taxon>
        <taxon>Saprolegniales</taxon>
        <taxon>Verrucalvaceae</taxon>
        <taxon>Aphanomyces</taxon>
    </lineage>
</organism>
<dbReference type="RefSeq" id="XP_009824545.1">
    <property type="nucleotide sequence ID" value="XM_009826243.1"/>
</dbReference>
<gene>
    <name evidence="1" type="ORF">H257_02558</name>
</gene>
<evidence type="ECO:0000313" key="1">
    <source>
        <dbReference type="EMBL" id="ETV86073.1"/>
    </source>
</evidence>
<name>W4H4M4_APHAT</name>